<gene>
    <name evidence="2" type="ORF">K402DRAFT_417997</name>
</gene>
<name>A0A6G1HA39_9PEZI</name>
<evidence type="ECO:0000313" key="2">
    <source>
        <dbReference type="EMBL" id="KAF1989879.1"/>
    </source>
</evidence>
<evidence type="ECO:0000313" key="3">
    <source>
        <dbReference type="Proteomes" id="UP000800041"/>
    </source>
</evidence>
<proteinExistence type="predicted"/>
<evidence type="ECO:0000256" key="1">
    <source>
        <dbReference type="SAM" id="MobiDB-lite"/>
    </source>
</evidence>
<keyword evidence="3" id="KW-1185">Reference proteome</keyword>
<feature type="region of interest" description="Disordered" evidence="1">
    <location>
        <begin position="97"/>
        <end position="154"/>
    </location>
</feature>
<feature type="compositionally biased region" description="Basic and acidic residues" evidence="1">
    <location>
        <begin position="99"/>
        <end position="126"/>
    </location>
</feature>
<protein>
    <submittedName>
        <fullName evidence="2">Uncharacterized protein</fullName>
    </submittedName>
</protein>
<sequence length="154" mass="16399">MSANHSISPTPTLTQQQTALAVTIGTQDENAHDLETVKASLEAMNADLDSVETDTDSIRTTLKSFNSHLDNKLFNAHLKKLEAGFGRGVEVLRRFSAAGEEKGKGKGKGEGEVEVEVQGKEGKGEGRSVWNDGGVGNGYEDPTEGSKKRKRGGA</sequence>
<dbReference type="EMBL" id="ML977143">
    <property type="protein sequence ID" value="KAF1989879.1"/>
    <property type="molecule type" value="Genomic_DNA"/>
</dbReference>
<reference evidence="2" key="1">
    <citation type="journal article" date="2020" name="Stud. Mycol.">
        <title>101 Dothideomycetes genomes: a test case for predicting lifestyles and emergence of pathogens.</title>
        <authorList>
            <person name="Haridas S."/>
            <person name="Albert R."/>
            <person name="Binder M."/>
            <person name="Bloem J."/>
            <person name="Labutti K."/>
            <person name="Salamov A."/>
            <person name="Andreopoulos B."/>
            <person name="Baker S."/>
            <person name="Barry K."/>
            <person name="Bills G."/>
            <person name="Bluhm B."/>
            <person name="Cannon C."/>
            <person name="Castanera R."/>
            <person name="Culley D."/>
            <person name="Daum C."/>
            <person name="Ezra D."/>
            <person name="Gonzalez J."/>
            <person name="Henrissat B."/>
            <person name="Kuo A."/>
            <person name="Liang C."/>
            <person name="Lipzen A."/>
            <person name="Lutzoni F."/>
            <person name="Magnuson J."/>
            <person name="Mondo S."/>
            <person name="Nolan M."/>
            <person name="Ohm R."/>
            <person name="Pangilinan J."/>
            <person name="Park H.-J."/>
            <person name="Ramirez L."/>
            <person name="Alfaro M."/>
            <person name="Sun H."/>
            <person name="Tritt A."/>
            <person name="Yoshinaga Y."/>
            <person name="Zwiers L.-H."/>
            <person name="Turgeon B."/>
            <person name="Goodwin S."/>
            <person name="Spatafora J."/>
            <person name="Crous P."/>
            <person name="Grigoriev I."/>
        </authorList>
    </citation>
    <scope>NUCLEOTIDE SEQUENCE</scope>
    <source>
        <strain evidence="2">CBS 113979</strain>
    </source>
</reference>
<organism evidence="2 3">
    <name type="scientific">Aulographum hederae CBS 113979</name>
    <dbReference type="NCBI Taxonomy" id="1176131"/>
    <lineage>
        <taxon>Eukaryota</taxon>
        <taxon>Fungi</taxon>
        <taxon>Dikarya</taxon>
        <taxon>Ascomycota</taxon>
        <taxon>Pezizomycotina</taxon>
        <taxon>Dothideomycetes</taxon>
        <taxon>Pleosporomycetidae</taxon>
        <taxon>Aulographales</taxon>
        <taxon>Aulographaceae</taxon>
    </lineage>
</organism>
<dbReference type="AlphaFoldDB" id="A0A6G1HA39"/>
<dbReference type="Proteomes" id="UP000800041">
    <property type="component" value="Unassembled WGS sequence"/>
</dbReference>
<accession>A0A6G1HA39</accession>